<evidence type="ECO:0000256" key="4">
    <source>
        <dbReference type="ARBA" id="ARBA00023136"/>
    </source>
</evidence>
<evidence type="ECO:0000313" key="6">
    <source>
        <dbReference type="EMBL" id="KAG5493835.1"/>
    </source>
</evidence>
<keyword evidence="2 5" id="KW-0812">Transmembrane</keyword>
<dbReference type="PANTHER" id="PTHR13531">
    <property type="entry name" value="GEO07735P1-RELATED-RELATED"/>
    <property type="match status" value="1"/>
</dbReference>
<reference evidence="6 7" key="1">
    <citation type="submission" date="2021-02" db="EMBL/GenBank/DDBJ databases">
        <title>Porcisia hertigi Genome sequencing and assembly.</title>
        <authorList>
            <person name="Almutairi H."/>
            <person name="Gatherer D."/>
        </authorList>
    </citation>
    <scope>NUCLEOTIDE SEQUENCE [LARGE SCALE GENOMIC DNA]</scope>
    <source>
        <strain evidence="6 7">C119</strain>
    </source>
</reference>
<dbReference type="KEGG" id="phet:94287790"/>
<feature type="transmembrane region" description="Helical" evidence="5">
    <location>
        <begin position="55"/>
        <end position="73"/>
    </location>
</feature>
<dbReference type="GO" id="GO:1905515">
    <property type="term" value="P:non-motile cilium assembly"/>
    <property type="evidence" value="ECO:0007669"/>
    <property type="project" value="TreeGrafter"/>
</dbReference>
<proteinExistence type="predicted"/>
<dbReference type="Pfam" id="PF09799">
    <property type="entry name" value="Transmemb_17"/>
    <property type="match status" value="1"/>
</dbReference>
<gene>
    <name evidence="6" type="ORF">JKF63_01667</name>
</gene>
<keyword evidence="3 5" id="KW-1133">Transmembrane helix</keyword>
<dbReference type="RefSeq" id="XP_067753870.1">
    <property type="nucleotide sequence ID" value="XM_067897713.1"/>
</dbReference>
<dbReference type="InterPro" id="IPR019184">
    <property type="entry name" value="Uncharacterised_TM-17"/>
</dbReference>
<dbReference type="GeneID" id="94287790"/>
<evidence type="ECO:0000256" key="3">
    <source>
        <dbReference type="ARBA" id="ARBA00022989"/>
    </source>
</evidence>
<evidence type="ECO:0000256" key="5">
    <source>
        <dbReference type="SAM" id="Phobius"/>
    </source>
</evidence>
<evidence type="ECO:0000256" key="2">
    <source>
        <dbReference type="ARBA" id="ARBA00022692"/>
    </source>
</evidence>
<evidence type="ECO:0000313" key="7">
    <source>
        <dbReference type="Proteomes" id="UP000674318"/>
    </source>
</evidence>
<keyword evidence="4 5" id="KW-0472">Membrane</keyword>
<name>A0A836L462_9TRYP</name>
<protein>
    <recommendedName>
        <fullName evidence="8">Transmembrane protein</fullName>
    </recommendedName>
</protein>
<evidence type="ECO:0008006" key="8">
    <source>
        <dbReference type="Google" id="ProtNLM"/>
    </source>
</evidence>
<sequence length="160" mass="17594">MPTLDGATGGASFSFHLLLLLSIGWAAIWWITTLGLLIFKAFYLPFPPSALPMEIIASFFVLLVNSFGVLIGLRGNKMENGSTLVTSAVFLAIAAVGAIYYMWLQTYVLMLDLAFSATYLGINGFAVLFGLWATRNVVRLARVPAFHLEIERGRDQKKKS</sequence>
<dbReference type="GO" id="GO:0035869">
    <property type="term" value="C:ciliary transition zone"/>
    <property type="evidence" value="ECO:0007669"/>
    <property type="project" value="TreeGrafter"/>
</dbReference>
<dbReference type="EMBL" id="JAFJZO010000034">
    <property type="protein sequence ID" value="KAG5493835.1"/>
    <property type="molecule type" value="Genomic_DNA"/>
</dbReference>
<feature type="transmembrane region" description="Helical" evidence="5">
    <location>
        <begin position="17"/>
        <end position="43"/>
    </location>
</feature>
<dbReference type="OrthoDB" id="262535at2759"/>
<dbReference type="Proteomes" id="UP000674318">
    <property type="component" value="Unassembled WGS sequence"/>
</dbReference>
<dbReference type="PANTHER" id="PTHR13531:SF0">
    <property type="entry name" value="GEO07735P1-RELATED"/>
    <property type="match status" value="1"/>
</dbReference>
<comment type="subcellular location">
    <subcellularLocation>
        <location evidence="1">Membrane</location>
        <topology evidence="1">Multi-pass membrane protein</topology>
    </subcellularLocation>
</comment>
<dbReference type="AlphaFoldDB" id="A0A836L462"/>
<feature type="transmembrane region" description="Helical" evidence="5">
    <location>
        <begin position="109"/>
        <end position="132"/>
    </location>
</feature>
<keyword evidence="7" id="KW-1185">Reference proteome</keyword>
<evidence type="ECO:0000256" key="1">
    <source>
        <dbReference type="ARBA" id="ARBA00004141"/>
    </source>
</evidence>
<feature type="transmembrane region" description="Helical" evidence="5">
    <location>
        <begin position="85"/>
        <end position="103"/>
    </location>
</feature>
<comment type="caution">
    <text evidence="6">The sequence shown here is derived from an EMBL/GenBank/DDBJ whole genome shotgun (WGS) entry which is preliminary data.</text>
</comment>
<accession>A0A836L462</accession>
<organism evidence="6 7">
    <name type="scientific">Porcisia hertigi</name>
    <dbReference type="NCBI Taxonomy" id="2761500"/>
    <lineage>
        <taxon>Eukaryota</taxon>
        <taxon>Discoba</taxon>
        <taxon>Euglenozoa</taxon>
        <taxon>Kinetoplastea</taxon>
        <taxon>Metakinetoplastina</taxon>
        <taxon>Trypanosomatida</taxon>
        <taxon>Trypanosomatidae</taxon>
        <taxon>Leishmaniinae</taxon>
        <taxon>Porcisia</taxon>
    </lineage>
</organism>
<dbReference type="GO" id="GO:0016020">
    <property type="term" value="C:membrane"/>
    <property type="evidence" value="ECO:0007669"/>
    <property type="project" value="UniProtKB-SubCell"/>
</dbReference>